<proteinExistence type="predicted"/>
<dbReference type="RefSeq" id="WP_114823114.1">
    <property type="nucleotide sequence ID" value="NZ_QQSY01000001.1"/>
</dbReference>
<dbReference type="Proteomes" id="UP000254711">
    <property type="component" value="Unassembled WGS sequence"/>
</dbReference>
<dbReference type="PROSITE" id="PS51318">
    <property type="entry name" value="TAT"/>
    <property type="match status" value="1"/>
</dbReference>
<accession>A0A370K9R0</accession>
<evidence type="ECO:0000313" key="2">
    <source>
        <dbReference type="EMBL" id="RDI99372.1"/>
    </source>
</evidence>
<evidence type="ECO:0000259" key="1">
    <source>
        <dbReference type="Pfam" id="PF00248"/>
    </source>
</evidence>
<dbReference type="CDD" id="cd19100">
    <property type="entry name" value="AKR_unchar"/>
    <property type="match status" value="1"/>
</dbReference>
<dbReference type="Pfam" id="PF00248">
    <property type="entry name" value="Aldo_ket_red"/>
    <property type="match status" value="1"/>
</dbReference>
<dbReference type="OrthoDB" id="9772407at2"/>
<protein>
    <submittedName>
        <fullName evidence="2">Aldo/keto reductase</fullName>
    </submittedName>
</protein>
<dbReference type="InterPro" id="IPR006311">
    <property type="entry name" value="TAT_signal"/>
</dbReference>
<comment type="caution">
    <text evidence="2">The sequence shown here is derived from an EMBL/GenBank/DDBJ whole genome shotgun (WGS) entry which is preliminary data.</text>
</comment>
<organism evidence="2 3">
    <name type="scientific">Dyella solisilvae</name>
    <dbReference type="NCBI Taxonomy" id="1920168"/>
    <lineage>
        <taxon>Bacteria</taxon>
        <taxon>Pseudomonadati</taxon>
        <taxon>Pseudomonadota</taxon>
        <taxon>Gammaproteobacteria</taxon>
        <taxon>Lysobacterales</taxon>
        <taxon>Rhodanobacteraceae</taxon>
        <taxon>Dyella</taxon>
    </lineage>
</organism>
<dbReference type="AlphaFoldDB" id="A0A370K9R0"/>
<keyword evidence="3" id="KW-1185">Reference proteome</keyword>
<dbReference type="Gene3D" id="3.20.20.100">
    <property type="entry name" value="NADP-dependent oxidoreductase domain"/>
    <property type="match status" value="1"/>
</dbReference>
<dbReference type="PANTHER" id="PTHR43312">
    <property type="entry name" value="D-THREO-ALDOSE 1-DEHYDROGENASE"/>
    <property type="match status" value="1"/>
</dbReference>
<evidence type="ECO:0000313" key="3">
    <source>
        <dbReference type="Proteomes" id="UP000254711"/>
    </source>
</evidence>
<dbReference type="PANTHER" id="PTHR43312:SF1">
    <property type="entry name" value="NADP-DEPENDENT OXIDOREDUCTASE DOMAIN-CONTAINING PROTEIN"/>
    <property type="match status" value="1"/>
</dbReference>
<dbReference type="InterPro" id="IPR036812">
    <property type="entry name" value="NAD(P)_OxRdtase_dom_sf"/>
</dbReference>
<reference evidence="2 3" key="1">
    <citation type="submission" date="2018-07" db="EMBL/GenBank/DDBJ databases">
        <title>Dyella solisilvae sp. nov., isolated from the pine and broad-leaved mixed forest soil.</title>
        <authorList>
            <person name="Gao Z."/>
            <person name="Qiu L."/>
        </authorList>
    </citation>
    <scope>NUCLEOTIDE SEQUENCE [LARGE SCALE GENOMIC DNA]</scope>
    <source>
        <strain evidence="2 3">DHG54</strain>
    </source>
</reference>
<feature type="domain" description="NADP-dependent oxidoreductase" evidence="1">
    <location>
        <begin position="68"/>
        <end position="339"/>
    </location>
</feature>
<sequence length="368" mass="40651">MKRSPSFPDRRRFLKTGGAIAAGILSPAGLLALEGQAAAKQLPALPDNPKTLESMPTRNLGKTGFKVGIFSLGGQSAIEQPNNFDIAVPLIERALDLGVNFIDTAPRYGPPERWSEQYIGRVMEHRRNEVFLCTKTRERSRDGAMRDIEQSLKLMKTDHLDLWLLHNIGVSEEVNVVFSKGGAMEALTQMHDEKVVRHLGFAAHYQPDPIVELINRFPFDACILALNAADTLSPHSFIKRLLTVAVEKQMGIIGMKIAARGRILSSWMPPPVEVQRRSWEGVATRSGTLNMRDATNYVLSLPVSTVIVGCDNIAQLEENVQIAREFTPLSAAQMAAITQRAAPVVAQATFFHSETRPRDIKLPDAPDE</sequence>
<name>A0A370K9R0_9GAMM</name>
<gene>
    <name evidence="2" type="ORF">DVT68_00465</name>
</gene>
<dbReference type="EMBL" id="QQSY01000001">
    <property type="protein sequence ID" value="RDI99372.1"/>
    <property type="molecule type" value="Genomic_DNA"/>
</dbReference>
<dbReference type="InterPro" id="IPR023210">
    <property type="entry name" value="NADP_OxRdtase_dom"/>
</dbReference>
<dbReference type="InterPro" id="IPR053135">
    <property type="entry name" value="AKR2_Oxidoreductase"/>
</dbReference>
<dbReference type="SUPFAM" id="SSF51430">
    <property type="entry name" value="NAD(P)-linked oxidoreductase"/>
    <property type="match status" value="1"/>
</dbReference>